<protein>
    <submittedName>
        <fullName evidence="2">Uncharacterized protein</fullName>
    </submittedName>
</protein>
<gene>
    <name evidence="2" type="ORF">MRATA1EN1_LOCUS26467</name>
</gene>
<evidence type="ECO:0000256" key="1">
    <source>
        <dbReference type="SAM" id="MobiDB-lite"/>
    </source>
</evidence>
<reference evidence="2" key="1">
    <citation type="submission" date="2023-04" db="EMBL/GenBank/DDBJ databases">
        <authorList>
            <consortium name="ELIXIR-Norway"/>
        </authorList>
    </citation>
    <scope>NUCLEOTIDE SEQUENCE [LARGE SCALE GENOMIC DNA]</scope>
</reference>
<feature type="compositionally biased region" description="Pro residues" evidence="1">
    <location>
        <begin position="76"/>
        <end position="85"/>
    </location>
</feature>
<proteinExistence type="predicted"/>
<feature type="region of interest" description="Disordered" evidence="1">
    <location>
        <begin position="1"/>
        <end position="85"/>
    </location>
</feature>
<name>A0ABN8ZU31_RANTA</name>
<sequence>MEWSGGTYPAAAAWHQEGSERPAVAVPKASPYKRGDWPEPRPSSPAHRLCQLAVPDRNASPSPGGADGWASLAQGPPSPSLPARV</sequence>
<dbReference type="Proteomes" id="UP001176941">
    <property type="component" value="Chromosome 7"/>
</dbReference>
<keyword evidence="3" id="KW-1185">Reference proteome</keyword>
<organism evidence="2 3">
    <name type="scientific">Rangifer tarandus platyrhynchus</name>
    <name type="common">Svalbard reindeer</name>
    <dbReference type="NCBI Taxonomy" id="3082113"/>
    <lineage>
        <taxon>Eukaryota</taxon>
        <taxon>Metazoa</taxon>
        <taxon>Chordata</taxon>
        <taxon>Craniata</taxon>
        <taxon>Vertebrata</taxon>
        <taxon>Euteleostomi</taxon>
        <taxon>Mammalia</taxon>
        <taxon>Eutheria</taxon>
        <taxon>Laurasiatheria</taxon>
        <taxon>Artiodactyla</taxon>
        <taxon>Ruminantia</taxon>
        <taxon>Pecora</taxon>
        <taxon>Cervidae</taxon>
        <taxon>Odocoileinae</taxon>
        <taxon>Rangifer</taxon>
    </lineage>
</organism>
<dbReference type="EMBL" id="OX459943">
    <property type="protein sequence ID" value="CAI9177505.1"/>
    <property type="molecule type" value="Genomic_DNA"/>
</dbReference>
<accession>A0ABN8ZU31</accession>
<evidence type="ECO:0000313" key="3">
    <source>
        <dbReference type="Proteomes" id="UP001176941"/>
    </source>
</evidence>
<evidence type="ECO:0000313" key="2">
    <source>
        <dbReference type="EMBL" id="CAI9177505.1"/>
    </source>
</evidence>